<gene>
    <name evidence="2" type="ORF">SAMN04488120_104100</name>
</gene>
<dbReference type="SUPFAM" id="SSF53335">
    <property type="entry name" value="S-adenosyl-L-methionine-dependent methyltransferases"/>
    <property type="match status" value="1"/>
</dbReference>
<dbReference type="RefSeq" id="WP_091532662.1">
    <property type="nucleotide sequence ID" value="NZ_FOOC01000004.1"/>
</dbReference>
<dbReference type="OrthoDB" id="5297460at2"/>
<dbReference type="PANTHER" id="PTHR43861">
    <property type="entry name" value="TRANS-ACONITATE 2-METHYLTRANSFERASE-RELATED"/>
    <property type="match status" value="1"/>
</dbReference>
<dbReference type="GO" id="GO:0003700">
    <property type="term" value="F:DNA-binding transcription factor activity"/>
    <property type="evidence" value="ECO:0007669"/>
    <property type="project" value="InterPro"/>
</dbReference>
<feature type="domain" description="HTH arsR-type" evidence="1">
    <location>
        <begin position="1"/>
        <end position="99"/>
    </location>
</feature>
<accession>A0A1I2IPP5</accession>
<dbReference type="EMBL" id="FOOC01000004">
    <property type="protein sequence ID" value="SFF43613.1"/>
    <property type="molecule type" value="Genomic_DNA"/>
</dbReference>
<evidence type="ECO:0000259" key="1">
    <source>
        <dbReference type="PROSITE" id="PS50987"/>
    </source>
</evidence>
<dbReference type="GO" id="GO:0008757">
    <property type="term" value="F:S-adenosylmethionine-dependent methyltransferase activity"/>
    <property type="evidence" value="ECO:0007669"/>
    <property type="project" value="InterPro"/>
</dbReference>
<dbReference type="CDD" id="cd02440">
    <property type="entry name" value="AdoMet_MTases"/>
    <property type="match status" value="1"/>
</dbReference>
<reference evidence="2 3" key="1">
    <citation type="submission" date="2016-10" db="EMBL/GenBank/DDBJ databases">
        <authorList>
            <person name="de Groot N.N."/>
        </authorList>
    </citation>
    <scope>NUCLEOTIDE SEQUENCE [LARGE SCALE GENOMIC DNA]</scope>
    <source>
        <strain evidence="2 3">DSM 23609</strain>
    </source>
</reference>
<dbReference type="InterPro" id="IPR036388">
    <property type="entry name" value="WH-like_DNA-bd_sf"/>
</dbReference>
<dbReference type="InterPro" id="IPR011991">
    <property type="entry name" value="ArsR-like_HTH"/>
</dbReference>
<proteinExistence type="predicted"/>
<organism evidence="2 3">
    <name type="scientific">Fontimonas thermophila</name>
    <dbReference type="NCBI Taxonomy" id="1076937"/>
    <lineage>
        <taxon>Bacteria</taxon>
        <taxon>Pseudomonadati</taxon>
        <taxon>Pseudomonadota</taxon>
        <taxon>Gammaproteobacteria</taxon>
        <taxon>Nevskiales</taxon>
        <taxon>Nevskiaceae</taxon>
        <taxon>Fontimonas</taxon>
    </lineage>
</organism>
<dbReference type="CDD" id="cd00090">
    <property type="entry name" value="HTH_ARSR"/>
    <property type="match status" value="1"/>
</dbReference>
<dbReference type="InterPro" id="IPR029063">
    <property type="entry name" value="SAM-dependent_MTases_sf"/>
</dbReference>
<dbReference type="PANTHER" id="PTHR43861:SF1">
    <property type="entry name" value="TRANS-ACONITATE 2-METHYLTRANSFERASE"/>
    <property type="match status" value="1"/>
</dbReference>
<dbReference type="PRINTS" id="PR00778">
    <property type="entry name" value="HTHARSR"/>
</dbReference>
<dbReference type="InterPro" id="IPR036390">
    <property type="entry name" value="WH_DNA-bd_sf"/>
</dbReference>
<dbReference type="InterPro" id="IPR013216">
    <property type="entry name" value="Methyltransf_11"/>
</dbReference>
<keyword evidence="3" id="KW-1185">Reference proteome</keyword>
<dbReference type="Gene3D" id="1.10.10.10">
    <property type="entry name" value="Winged helix-like DNA-binding domain superfamily/Winged helix DNA-binding domain"/>
    <property type="match status" value="1"/>
</dbReference>
<dbReference type="Proteomes" id="UP000199771">
    <property type="component" value="Unassembled WGS sequence"/>
</dbReference>
<dbReference type="STRING" id="1076937.SAMN04488120_104100"/>
<sequence length="316" mass="34643">MSLSLDQSTQLCSLLADPSRVRLLLLLEQHELSVAELTEITGLAQSRVSTHLARLKRAGLVQDKRSGNAALYSVVPPREDGGALWSLLRERLDDNRLRVDRERAEQVIAARKHGKTWAESVAGRMELHYSPGRTWEATARALIGLLELGDVADIACGDGVLSELIAERARRVTCVDISATVIAAARKRLARLANVEFCEADMHALPLADTAYDHVFLMHALSYTQTPQTVIAEAARLLKPNGRLIVAALAEHTHTETMRAYDHLNLGIAPGRLHELLLACGLIVESCRISSREMRPPYFEVITAIARRAAGTKTAG</sequence>
<dbReference type="NCBIfam" id="NF033788">
    <property type="entry name" value="HTH_metalloreg"/>
    <property type="match status" value="1"/>
</dbReference>
<dbReference type="Gene3D" id="3.40.50.150">
    <property type="entry name" value="Vaccinia Virus protein VP39"/>
    <property type="match status" value="1"/>
</dbReference>
<evidence type="ECO:0000313" key="2">
    <source>
        <dbReference type="EMBL" id="SFF43613.1"/>
    </source>
</evidence>
<dbReference type="PROSITE" id="PS50987">
    <property type="entry name" value="HTH_ARSR_2"/>
    <property type="match status" value="1"/>
</dbReference>
<dbReference type="InterPro" id="IPR001845">
    <property type="entry name" value="HTH_ArsR_DNA-bd_dom"/>
</dbReference>
<dbReference type="AlphaFoldDB" id="A0A1I2IPP5"/>
<evidence type="ECO:0000313" key="3">
    <source>
        <dbReference type="Proteomes" id="UP000199771"/>
    </source>
</evidence>
<dbReference type="Pfam" id="PF08241">
    <property type="entry name" value="Methyltransf_11"/>
    <property type="match status" value="1"/>
</dbReference>
<name>A0A1I2IPP5_9GAMM</name>
<dbReference type="SUPFAM" id="SSF46785">
    <property type="entry name" value="Winged helix' DNA-binding domain"/>
    <property type="match status" value="1"/>
</dbReference>
<dbReference type="Pfam" id="PF01022">
    <property type="entry name" value="HTH_5"/>
    <property type="match status" value="1"/>
</dbReference>
<protein>
    <submittedName>
        <fullName evidence="2">ArsR family transcriptional regulator</fullName>
    </submittedName>
</protein>
<dbReference type="SMART" id="SM00418">
    <property type="entry name" value="HTH_ARSR"/>
    <property type="match status" value="1"/>
</dbReference>